<feature type="transmembrane region" description="Helical" evidence="1">
    <location>
        <begin position="150"/>
        <end position="169"/>
    </location>
</feature>
<feature type="transmembrane region" description="Helical" evidence="1">
    <location>
        <begin position="112"/>
        <end position="138"/>
    </location>
</feature>
<dbReference type="PANTHER" id="PTHR12242:SF1">
    <property type="entry name" value="MYND-TYPE DOMAIN-CONTAINING PROTEIN"/>
    <property type="match status" value="1"/>
</dbReference>
<sequence>MGVTCREEFQYQNLCFHETKPYKFTRSQWRISQETYILWRLFWALWHFAWLAFSIQLNTIEERYSGEQIKWLIYLSNWSYAILTAQSCLHTGIICYIYVVKKEDMVEENIQWYLKVLWLLTTFGFDSAILVTALYWTLVFDGAIKTFLTVATHAINSVYVLMDIFLIAAPVRLLHIVYPIMYGLAYTLFTFMYHIYGGTNKKSEPFIYKPLDWSKLHSALTVSLGSVFVGVPAVHLLQFGLYALRLHILETSKCCNRCANIDRETGKCVGGKSDPKQTKMAENDTNECAQTLVDIEYRNKISVTSQYVDMFDNTTATSC</sequence>
<evidence type="ECO:0008006" key="4">
    <source>
        <dbReference type="Google" id="ProtNLM"/>
    </source>
</evidence>
<feature type="transmembrane region" description="Helical" evidence="1">
    <location>
        <begin position="37"/>
        <end position="58"/>
    </location>
</feature>
<dbReference type="EMBL" id="CAJHNH020007779">
    <property type="protein sequence ID" value="CAG5134972.1"/>
    <property type="molecule type" value="Genomic_DNA"/>
</dbReference>
<evidence type="ECO:0000313" key="3">
    <source>
        <dbReference type="Proteomes" id="UP000678393"/>
    </source>
</evidence>
<accession>A0A8S4A3W2</accession>
<feature type="transmembrane region" description="Helical" evidence="1">
    <location>
        <begin position="216"/>
        <end position="237"/>
    </location>
</feature>
<dbReference type="OrthoDB" id="419711at2759"/>
<evidence type="ECO:0000313" key="2">
    <source>
        <dbReference type="EMBL" id="CAG5134972.1"/>
    </source>
</evidence>
<dbReference type="AlphaFoldDB" id="A0A8S4A3W2"/>
<dbReference type="Proteomes" id="UP000678393">
    <property type="component" value="Unassembled WGS sequence"/>
</dbReference>
<dbReference type="Pfam" id="PF21534">
    <property type="entry name" value="Rost"/>
    <property type="match status" value="1"/>
</dbReference>
<organism evidence="2 3">
    <name type="scientific">Candidula unifasciata</name>
    <dbReference type="NCBI Taxonomy" id="100452"/>
    <lineage>
        <taxon>Eukaryota</taxon>
        <taxon>Metazoa</taxon>
        <taxon>Spiralia</taxon>
        <taxon>Lophotrochozoa</taxon>
        <taxon>Mollusca</taxon>
        <taxon>Gastropoda</taxon>
        <taxon>Heterobranchia</taxon>
        <taxon>Euthyneura</taxon>
        <taxon>Panpulmonata</taxon>
        <taxon>Eupulmonata</taxon>
        <taxon>Stylommatophora</taxon>
        <taxon>Helicina</taxon>
        <taxon>Helicoidea</taxon>
        <taxon>Geomitridae</taxon>
        <taxon>Candidula</taxon>
    </lineage>
</organism>
<keyword evidence="1" id="KW-1133">Transmembrane helix</keyword>
<keyword evidence="3" id="KW-1185">Reference proteome</keyword>
<feature type="transmembrane region" description="Helical" evidence="1">
    <location>
        <begin position="176"/>
        <end position="196"/>
    </location>
</feature>
<keyword evidence="1" id="KW-0472">Membrane</keyword>
<evidence type="ECO:0000256" key="1">
    <source>
        <dbReference type="SAM" id="Phobius"/>
    </source>
</evidence>
<gene>
    <name evidence="2" type="ORF">CUNI_LOCUS20530</name>
</gene>
<protein>
    <recommendedName>
        <fullName evidence="4">Protein rolling stone</fullName>
    </recommendedName>
</protein>
<proteinExistence type="predicted"/>
<reference evidence="2" key="1">
    <citation type="submission" date="2021-04" db="EMBL/GenBank/DDBJ databases">
        <authorList>
            <consortium name="Molecular Ecology Group"/>
        </authorList>
    </citation>
    <scope>NUCLEOTIDE SEQUENCE</scope>
</reference>
<dbReference type="GO" id="GO:0016020">
    <property type="term" value="C:membrane"/>
    <property type="evidence" value="ECO:0007669"/>
    <property type="project" value="TreeGrafter"/>
</dbReference>
<dbReference type="PANTHER" id="PTHR12242">
    <property type="entry name" value="OS02G0130600 PROTEIN-RELATED"/>
    <property type="match status" value="1"/>
</dbReference>
<name>A0A8S4A3W2_9EUPU</name>
<dbReference type="InterPro" id="IPR049352">
    <property type="entry name" value="Rost"/>
</dbReference>
<feature type="transmembrane region" description="Helical" evidence="1">
    <location>
        <begin position="78"/>
        <end position="100"/>
    </location>
</feature>
<comment type="caution">
    <text evidence="2">The sequence shown here is derived from an EMBL/GenBank/DDBJ whole genome shotgun (WGS) entry which is preliminary data.</text>
</comment>
<keyword evidence="1" id="KW-0812">Transmembrane</keyword>